<dbReference type="RefSeq" id="WP_268612886.1">
    <property type="nucleotide sequence ID" value="NZ_CP113797.1"/>
</dbReference>
<dbReference type="EMBL" id="CP113797">
    <property type="protein sequence ID" value="WAL62546.1"/>
    <property type="molecule type" value="Genomic_DNA"/>
</dbReference>
<dbReference type="AlphaFoldDB" id="A0A9E8ZPJ2"/>
<protein>
    <submittedName>
        <fullName evidence="1">Uncharacterized protein</fullName>
    </submittedName>
</protein>
<dbReference type="Proteomes" id="UP001163152">
    <property type="component" value="Chromosome"/>
</dbReference>
<proteinExistence type="predicted"/>
<dbReference type="KEGG" id="tsin:OXH18_11300"/>
<keyword evidence="2" id="KW-1185">Reference proteome</keyword>
<organism evidence="1 2">
    <name type="scientific">Thermocoleostomius sinensis A174</name>
    <dbReference type="NCBI Taxonomy" id="2016057"/>
    <lineage>
        <taxon>Bacteria</taxon>
        <taxon>Bacillati</taxon>
        <taxon>Cyanobacteriota</taxon>
        <taxon>Cyanophyceae</taxon>
        <taxon>Oculatellales</taxon>
        <taxon>Oculatellaceae</taxon>
        <taxon>Thermocoleostomius</taxon>
    </lineage>
</organism>
<name>A0A9E8ZPJ2_9CYAN</name>
<accession>A0A9E8ZPJ2</accession>
<evidence type="ECO:0000313" key="2">
    <source>
        <dbReference type="Proteomes" id="UP001163152"/>
    </source>
</evidence>
<evidence type="ECO:0000313" key="1">
    <source>
        <dbReference type="EMBL" id="WAL62546.1"/>
    </source>
</evidence>
<gene>
    <name evidence="1" type="ORF">OXH18_11300</name>
</gene>
<reference evidence="1" key="1">
    <citation type="submission" date="2022-12" db="EMBL/GenBank/DDBJ databases">
        <title>Polyphasic identification of a Novel Hot-Spring Cyanobacterium Ocullathermofonsia sinensis gen nov. sp. nov. and Genomic Insights on its Adaptations to the Thermal Habitat.</title>
        <authorList>
            <person name="Daroch M."/>
            <person name="Tang J."/>
            <person name="Jiang Y."/>
        </authorList>
    </citation>
    <scope>NUCLEOTIDE SEQUENCE</scope>
    <source>
        <strain evidence="1">PKUAC-SCTA174</strain>
    </source>
</reference>
<sequence length="46" mass="4983">MVKQPISAESISAPLGQTIYPELRYIPIPLSAALPLANRPSDSGYR</sequence>